<dbReference type="AlphaFoldDB" id="A0A235BWG0"/>
<dbReference type="PANTHER" id="PTHR43830:SF3">
    <property type="entry name" value="PROTEIN PSP1"/>
    <property type="match status" value="1"/>
</dbReference>
<organism evidence="2 3">
    <name type="scientific">candidate division WOR-3 bacterium JGI_Cruoil_03_51_56</name>
    <dbReference type="NCBI Taxonomy" id="1973747"/>
    <lineage>
        <taxon>Bacteria</taxon>
        <taxon>Bacteria division WOR-3</taxon>
    </lineage>
</organism>
<dbReference type="EMBL" id="NOZP01000069">
    <property type="protein sequence ID" value="OYD16127.1"/>
    <property type="molecule type" value="Genomic_DNA"/>
</dbReference>
<dbReference type="Pfam" id="PF04468">
    <property type="entry name" value="PSP1"/>
    <property type="match status" value="1"/>
</dbReference>
<comment type="caution">
    <text evidence="2">The sequence shown here is derived from an EMBL/GenBank/DDBJ whole genome shotgun (WGS) entry which is preliminary data.</text>
</comment>
<dbReference type="GO" id="GO:0005737">
    <property type="term" value="C:cytoplasm"/>
    <property type="evidence" value="ECO:0007669"/>
    <property type="project" value="TreeGrafter"/>
</dbReference>
<protein>
    <recommendedName>
        <fullName evidence="1">PSP1 C-terminal domain-containing protein</fullName>
    </recommendedName>
</protein>
<dbReference type="InterPro" id="IPR047767">
    <property type="entry name" value="PSP1-like"/>
</dbReference>
<dbReference type="NCBIfam" id="NF041131">
    <property type="entry name" value="RicT_YaaT_fam"/>
    <property type="match status" value="1"/>
</dbReference>
<dbReference type="Proteomes" id="UP000215559">
    <property type="component" value="Unassembled WGS sequence"/>
</dbReference>
<proteinExistence type="predicted"/>
<evidence type="ECO:0000259" key="1">
    <source>
        <dbReference type="PROSITE" id="PS51411"/>
    </source>
</evidence>
<name>A0A235BWG0_UNCW3</name>
<gene>
    <name evidence="2" type="ORF">CH330_03620</name>
</gene>
<dbReference type="InterPro" id="IPR007557">
    <property type="entry name" value="PSP1_C"/>
</dbReference>
<evidence type="ECO:0000313" key="2">
    <source>
        <dbReference type="EMBL" id="OYD16127.1"/>
    </source>
</evidence>
<dbReference type="PROSITE" id="PS51411">
    <property type="entry name" value="PSP1_C"/>
    <property type="match status" value="1"/>
</dbReference>
<reference evidence="2 3" key="1">
    <citation type="submission" date="2017-07" db="EMBL/GenBank/DDBJ databases">
        <title>Recovery of genomes from metagenomes via a dereplication, aggregation, and scoring strategy.</title>
        <authorList>
            <person name="Sieber C.M."/>
            <person name="Probst A.J."/>
            <person name="Sharrar A."/>
            <person name="Thomas B.C."/>
            <person name="Hess M."/>
            <person name="Tringe S.G."/>
            <person name="Banfield J.F."/>
        </authorList>
    </citation>
    <scope>NUCLEOTIDE SEQUENCE [LARGE SCALE GENOMIC DNA]</scope>
    <source>
        <strain evidence="2">JGI_Cruoil_03_51_56</strain>
    </source>
</reference>
<sequence>MKEEKGVGPGRSEPSSVIVEFHPFKSEVCALPKGFRVLPDDLVVTRDEEGEDLGRVVRRVGTENGRGIVVRKANEEDMKSRCELDVKTKKVLDLFQRQKDKFGLKMKVVGAHWRWDKKKVCFYFISEHRLDFRVLHKVISSALNIRVAIKQIGVRDFARIVGGLGPCGRELCCRSFMKEMRPITLRMARQQNLFVEPSKISGLCGKLLCCLSFEEESYRRALAEMPRIGNWVVTGRGNGKVMGIDVLSRKVNVRYDGAVEQMVALEDIKSEG</sequence>
<feature type="domain" description="PSP1 C-terminal" evidence="1">
    <location>
        <begin position="67"/>
        <end position="152"/>
    </location>
</feature>
<accession>A0A235BWG0</accession>
<dbReference type="PANTHER" id="PTHR43830">
    <property type="entry name" value="PROTEIN PSP1"/>
    <property type="match status" value="1"/>
</dbReference>
<evidence type="ECO:0000313" key="3">
    <source>
        <dbReference type="Proteomes" id="UP000215559"/>
    </source>
</evidence>